<gene>
    <name evidence="2" type="ORF">C0Q70_05160</name>
</gene>
<name>A0A2T7PKG0_POMCA</name>
<dbReference type="Pfam" id="PF25340">
    <property type="entry name" value="BCD_RFX"/>
    <property type="match status" value="1"/>
</dbReference>
<dbReference type="AlphaFoldDB" id="A0A2T7PKG0"/>
<reference evidence="2 3" key="1">
    <citation type="submission" date="2018-04" db="EMBL/GenBank/DDBJ databases">
        <title>The genome of golden apple snail Pomacea canaliculata provides insight into stress tolerance and invasive adaptation.</title>
        <authorList>
            <person name="Liu C."/>
            <person name="Liu B."/>
            <person name="Ren Y."/>
            <person name="Zhang Y."/>
            <person name="Wang H."/>
            <person name="Li S."/>
            <person name="Jiang F."/>
            <person name="Yin L."/>
            <person name="Zhang G."/>
            <person name="Qian W."/>
            <person name="Fan W."/>
        </authorList>
    </citation>
    <scope>NUCLEOTIDE SEQUENCE [LARGE SCALE GENOMIC DNA]</scope>
    <source>
        <strain evidence="2">SZHN2017</strain>
        <tissue evidence="2">Muscle</tissue>
    </source>
</reference>
<keyword evidence="3" id="KW-1185">Reference proteome</keyword>
<dbReference type="OrthoDB" id="10056949at2759"/>
<feature type="domain" description="RFX1-4/6/8-like BCD" evidence="1">
    <location>
        <begin position="45"/>
        <end position="98"/>
    </location>
</feature>
<protein>
    <recommendedName>
        <fullName evidence="1">RFX1-4/6/8-like BCD domain-containing protein</fullName>
    </recommendedName>
</protein>
<evidence type="ECO:0000259" key="1">
    <source>
        <dbReference type="Pfam" id="PF25340"/>
    </source>
</evidence>
<evidence type="ECO:0000313" key="2">
    <source>
        <dbReference type="EMBL" id="PVD33898.1"/>
    </source>
</evidence>
<comment type="caution">
    <text evidence="2">The sequence shown here is derived from an EMBL/GenBank/DDBJ whole genome shotgun (WGS) entry which is preliminary data.</text>
</comment>
<proteinExistence type="predicted"/>
<evidence type="ECO:0000313" key="3">
    <source>
        <dbReference type="Proteomes" id="UP000245119"/>
    </source>
</evidence>
<sequence>MSTTGVGRLQKNVQPTEVLRLKLVLAAVGDNCQSQAGGGCGTGVTARSVLANQEGVAQMLEDLGDVDFRQVLCQAVYTQPPSAHSYRHSIMECSRSLREAVKNE</sequence>
<accession>A0A2T7PKG0</accession>
<dbReference type="Proteomes" id="UP000245119">
    <property type="component" value="Linkage Group LG3"/>
</dbReference>
<organism evidence="2 3">
    <name type="scientific">Pomacea canaliculata</name>
    <name type="common">Golden apple snail</name>
    <dbReference type="NCBI Taxonomy" id="400727"/>
    <lineage>
        <taxon>Eukaryota</taxon>
        <taxon>Metazoa</taxon>
        <taxon>Spiralia</taxon>
        <taxon>Lophotrochozoa</taxon>
        <taxon>Mollusca</taxon>
        <taxon>Gastropoda</taxon>
        <taxon>Caenogastropoda</taxon>
        <taxon>Architaenioglossa</taxon>
        <taxon>Ampullarioidea</taxon>
        <taxon>Ampullariidae</taxon>
        <taxon>Pomacea</taxon>
    </lineage>
</organism>
<dbReference type="EMBL" id="PZQS01000003">
    <property type="protein sequence ID" value="PVD33898.1"/>
    <property type="molecule type" value="Genomic_DNA"/>
</dbReference>
<dbReference type="InterPro" id="IPR057321">
    <property type="entry name" value="RFX1-4/6/8-like_BCD"/>
</dbReference>